<proteinExistence type="predicted"/>
<evidence type="ECO:0000256" key="2">
    <source>
        <dbReference type="SAM" id="SignalP"/>
    </source>
</evidence>
<name>A0AB35X073_9ENTR</name>
<keyword evidence="4" id="KW-1185">Reference proteome</keyword>
<accession>A0AB35X073</accession>
<dbReference type="EMBL" id="JAZKKV010000001">
    <property type="protein sequence ID" value="MEE9652923.1"/>
    <property type="molecule type" value="Genomic_DNA"/>
</dbReference>
<feature type="chain" id="PRO_5044341951" evidence="2">
    <location>
        <begin position="18"/>
        <end position="186"/>
    </location>
</feature>
<protein>
    <submittedName>
        <fullName evidence="3">Uncharacterized protein</fullName>
    </submittedName>
</protein>
<keyword evidence="2" id="KW-0732">Signal</keyword>
<dbReference type="RefSeq" id="WP_331387595.1">
    <property type="nucleotide sequence ID" value="NZ_JAZKKV010000001.1"/>
</dbReference>
<feature type="signal peptide" evidence="2">
    <location>
        <begin position="1"/>
        <end position="17"/>
    </location>
</feature>
<sequence>MKNLLVVLCLVSASSFATTGAMTIDQKAAAIDAIRQEAQHAHDDMQNALDAYNNDRSNPANGARVSAYENSIRTAQDRIDAIRSTPEAQAWSTLTPSIPAVTQTTLTPSIPAVKTVTPLVLSKPIVIPGPFTVRMGGHNEHSGNSHSEHGSGNGANNAANSNSAHGLGGGNHIGGGSAQSGSRGHW</sequence>
<feature type="compositionally biased region" description="Low complexity" evidence="1">
    <location>
        <begin position="154"/>
        <end position="165"/>
    </location>
</feature>
<feature type="compositionally biased region" description="Gly residues" evidence="1">
    <location>
        <begin position="166"/>
        <end position="178"/>
    </location>
</feature>
<dbReference type="AlphaFoldDB" id="A0AB35X073"/>
<organism evidence="3 4">
    <name type="scientific">Kluyvera ascorbata</name>
    <dbReference type="NCBI Taxonomy" id="51288"/>
    <lineage>
        <taxon>Bacteria</taxon>
        <taxon>Pseudomonadati</taxon>
        <taxon>Pseudomonadota</taxon>
        <taxon>Gammaproteobacteria</taxon>
        <taxon>Enterobacterales</taxon>
        <taxon>Enterobacteriaceae</taxon>
        <taxon>Kluyvera</taxon>
    </lineage>
</organism>
<feature type="region of interest" description="Disordered" evidence="1">
    <location>
        <begin position="132"/>
        <end position="186"/>
    </location>
</feature>
<dbReference type="Proteomes" id="UP001331691">
    <property type="component" value="Unassembled WGS sequence"/>
</dbReference>
<evidence type="ECO:0000313" key="3">
    <source>
        <dbReference type="EMBL" id="MEE9652923.1"/>
    </source>
</evidence>
<feature type="compositionally biased region" description="Basic and acidic residues" evidence="1">
    <location>
        <begin position="137"/>
        <end position="149"/>
    </location>
</feature>
<reference evidence="3 4" key="1">
    <citation type="submission" date="2023-10" db="EMBL/GenBank/DDBJ databases">
        <title>Wastewater isolates of ESBL- and carbapenemase-producing Gram-negative bacteria from New Zealand.</title>
        <authorList>
            <person name="Straub C."/>
            <person name="Weaver L."/>
            <person name="Cornelius A."/>
            <person name="Mcgill E."/>
            <person name="Dyet K."/>
            <person name="White L."/>
            <person name="Pattis I."/>
        </authorList>
    </citation>
    <scope>NUCLEOTIDE SEQUENCE [LARGE SCALE GENOMIC DNA]</scope>
    <source>
        <strain evidence="3 4">ESBL09</strain>
    </source>
</reference>
<comment type="caution">
    <text evidence="3">The sequence shown here is derived from an EMBL/GenBank/DDBJ whole genome shotgun (WGS) entry which is preliminary data.</text>
</comment>
<evidence type="ECO:0000313" key="4">
    <source>
        <dbReference type="Proteomes" id="UP001331691"/>
    </source>
</evidence>
<evidence type="ECO:0000256" key="1">
    <source>
        <dbReference type="SAM" id="MobiDB-lite"/>
    </source>
</evidence>
<gene>
    <name evidence="3" type="ORF">V4836_01860</name>
</gene>